<dbReference type="Pfam" id="PF00908">
    <property type="entry name" value="dTDP_sugar_isom"/>
    <property type="match status" value="1"/>
</dbReference>
<gene>
    <name evidence="8" type="primary">rfbC</name>
    <name evidence="8" type="ORF">PYU98_07500</name>
</gene>
<dbReference type="GO" id="GO:0005829">
    <property type="term" value="C:cytosol"/>
    <property type="evidence" value="ECO:0007669"/>
    <property type="project" value="TreeGrafter"/>
</dbReference>
<name>A0AAX3NYB4_9GAMM</name>
<keyword evidence="7 8" id="KW-0413">Isomerase</keyword>
<dbReference type="RefSeq" id="WP_275057808.1">
    <property type="nucleotide sequence ID" value="NZ_CP118988.1"/>
</dbReference>
<evidence type="ECO:0000256" key="2">
    <source>
        <dbReference type="ARBA" id="ARBA00001997"/>
    </source>
</evidence>
<comment type="function">
    <text evidence="2 7">Catalyzes the epimerization of the C3' and C5'positions of dTDP-6-deoxy-D-xylo-4-hexulose, forming dTDP-6-deoxy-L-lyxo-4-hexulose.</text>
</comment>
<dbReference type="Gene3D" id="2.60.120.10">
    <property type="entry name" value="Jelly Rolls"/>
    <property type="match status" value="1"/>
</dbReference>
<dbReference type="CDD" id="cd00438">
    <property type="entry name" value="cupin_RmlC"/>
    <property type="match status" value="1"/>
</dbReference>
<reference evidence="8" key="1">
    <citation type="submission" date="2023-02" db="EMBL/GenBank/DDBJ databases">
        <title>The sequence of Aeromonas allosaccharophila K520.</title>
        <authorList>
            <person name="Luo X."/>
        </authorList>
    </citation>
    <scope>NUCLEOTIDE SEQUENCE</scope>
    <source>
        <strain evidence="8">K520</strain>
    </source>
</reference>
<feature type="active site" description="Proton acceptor" evidence="5">
    <location>
        <position position="61"/>
    </location>
</feature>
<evidence type="ECO:0000256" key="6">
    <source>
        <dbReference type="PIRSR" id="PIRSR600888-3"/>
    </source>
</evidence>
<feature type="active site" description="Proton donor" evidence="5">
    <location>
        <position position="130"/>
    </location>
</feature>
<evidence type="ECO:0000256" key="1">
    <source>
        <dbReference type="ARBA" id="ARBA00001298"/>
    </source>
</evidence>
<dbReference type="PANTHER" id="PTHR21047:SF2">
    <property type="entry name" value="THYMIDINE DIPHOSPHO-4-KETO-RHAMNOSE 3,5-EPIMERASE"/>
    <property type="match status" value="1"/>
</dbReference>
<proteinExistence type="inferred from homology"/>
<evidence type="ECO:0000313" key="9">
    <source>
        <dbReference type="Proteomes" id="UP001213721"/>
    </source>
</evidence>
<protein>
    <recommendedName>
        <fullName evidence="4 7">dTDP-4-dehydrorhamnose 3,5-epimerase</fullName>
        <ecNumber evidence="3 7">5.1.3.13</ecNumber>
    </recommendedName>
    <alternativeName>
        <fullName evidence="7">Thymidine diphospho-4-keto-rhamnose 3,5-epimerase</fullName>
    </alternativeName>
</protein>
<dbReference type="InterPro" id="IPR014710">
    <property type="entry name" value="RmlC-like_jellyroll"/>
</dbReference>
<evidence type="ECO:0000256" key="5">
    <source>
        <dbReference type="PIRSR" id="PIRSR600888-1"/>
    </source>
</evidence>
<dbReference type="GO" id="GO:0008830">
    <property type="term" value="F:dTDP-4-dehydrorhamnose 3,5-epimerase activity"/>
    <property type="evidence" value="ECO:0007669"/>
    <property type="project" value="UniProtKB-UniRule"/>
</dbReference>
<dbReference type="AlphaFoldDB" id="A0AAX3NYB4"/>
<comment type="similarity">
    <text evidence="7">Belongs to the dTDP-4-dehydrorhamnose 3,5-epimerase family.</text>
</comment>
<dbReference type="EC" id="5.1.3.13" evidence="3 7"/>
<comment type="subunit">
    <text evidence="7">Homodimer.</text>
</comment>
<sequence>MKYQSTKLAEVMVLTPEIFHDHRGDFRECFRQQDFEHYCGHYYFVQDNLSRSVGGTLRGLHYQRSRPQGKLVQVITGRIFDVAVDIRLESLTYGHWVGHILDSERGELMWIPPGFAHGFYVLSERADVFYKCTNYYQQGDEACIRWDCPTLAIDWPLSDRWPLSLSDKDRQAPNLVRLI</sequence>
<dbReference type="NCBIfam" id="TIGR01221">
    <property type="entry name" value="rmlC"/>
    <property type="match status" value="1"/>
</dbReference>
<comment type="pathway">
    <text evidence="7">Carbohydrate biosynthesis; dTDP-L-rhamnose biosynthesis.</text>
</comment>
<dbReference type="PANTHER" id="PTHR21047">
    <property type="entry name" value="DTDP-6-DEOXY-D-GLUCOSE-3,5 EPIMERASE"/>
    <property type="match status" value="1"/>
</dbReference>
<accession>A0AAX3NYB4</accession>
<dbReference type="Proteomes" id="UP001213721">
    <property type="component" value="Chromosome"/>
</dbReference>
<evidence type="ECO:0000256" key="3">
    <source>
        <dbReference type="ARBA" id="ARBA00012098"/>
    </source>
</evidence>
<feature type="site" description="Participates in a stacking interaction with the thymidine ring of dTDP-4-oxo-6-deoxyglucose" evidence="6">
    <location>
        <position position="136"/>
    </location>
</feature>
<organism evidence="8 9">
    <name type="scientific">Aeromonas allosaccharophila</name>
    <dbReference type="NCBI Taxonomy" id="656"/>
    <lineage>
        <taxon>Bacteria</taxon>
        <taxon>Pseudomonadati</taxon>
        <taxon>Pseudomonadota</taxon>
        <taxon>Gammaproteobacteria</taxon>
        <taxon>Aeromonadales</taxon>
        <taxon>Aeromonadaceae</taxon>
        <taxon>Aeromonas</taxon>
    </lineage>
</organism>
<dbReference type="EMBL" id="CP118988">
    <property type="protein sequence ID" value="WED78060.1"/>
    <property type="molecule type" value="Genomic_DNA"/>
</dbReference>
<comment type="catalytic activity">
    <reaction evidence="1 7">
        <text>dTDP-4-dehydro-6-deoxy-alpha-D-glucose = dTDP-4-dehydro-beta-L-rhamnose</text>
        <dbReference type="Rhea" id="RHEA:16969"/>
        <dbReference type="ChEBI" id="CHEBI:57649"/>
        <dbReference type="ChEBI" id="CHEBI:62830"/>
        <dbReference type="EC" id="5.1.3.13"/>
    </reaction>
</comment>
<dbReference type="InterPro" id="IPR000888">
    <property type="entry name" value="RmlC-like"/>
</dbReference>
<dbReference type="GO" id="GO:0000271">
    <property type="term" value="P:polysaccharide biosynthetic process"/>
    <property type="evidence" value="ECO:0007669"/>
    <property type="project" value="TreeGrafter"/>
</dbReference>
<evidence type="ECO:0000313" key="8">
    <source>
        <dbReference type="EMBL" id="WED78060.1"/>
    </source>
</evidence>
<dbReference type="InterPro" id="IPR011051">
    <property type="entry name" value="RmlC_Cupin_sf"/>
</dbReference>
<dbReference type="SUPFAM" id="SSF51182">
    <property type="entry name" value="RmlC-like cupins"/>
    <property type="match status" value="1"/>
</dbReference>
<evidence type="ECO:0000256" key="7">
    <source>
        <dbReference type="RuleBase" id="RU364069"/>
    </source>
</evidence>
<evidence type="ECO:0000256" key="4">
    <source>
        <dbReference type="ARBA" id="ARBA00019595"/>
    </source>
</evidence>
<dbReference type="GO" id="GO:0019305">
    <property type="term" value="P:dTDP-rhamnose biosynthetic process"/>
    <property type="evidence" value="ECO:0007669"/>
    <property type="project" value="UniProtKB-UniRule"/>
</dbReference>